<dbReference type="RefSeq" id="WP_316703198.1">
    <property type="nucleotide sequence ID" value="NZ_CP136336.1"/>
</dbReference>
<evidence type="ECO:0000313" key="3">
    <source>
        <dbReference type="Proteomes" id="UP001303946"/>
    </source>
</evidence>
<feature type="region of interest" description="Disordered" evidence="1">
    <location>
        <begin position="71"/>
        <end position="112"/>
    </location>
</feature>
<name>A0ABZ0CZB5_9BURK</name>
<feature type="compositionally biased region" description="Low complexity" evidence="1">
    <location>
        <begin position="73"/>
        <end position="93"/>
    </location>
</feature>
<feature type="compositionally biased region" description="Basic residues" evidence="1">
    <location>
        <begin position="102"/>
        <end position="112"/>
    </location>
</feature>
<evidence type="ECO:0000313" key="2">
    <source>
        <dbReference type="EMBL" id="WOB10291.1"/>
    </source>
</evidence>
<keyword evidence="3" id="KW-1185">Reference proteome</keyword>
<accession>A0ABZ0CZB5</accession>
<dbReference type="EMBL" id="CP136336">
    <property type="protein sequence ID" value="WOB10291.1"/>
    <property type="molecule type" value="Genomic_DNA"/>
</dbReference>
<sequence length="112" mass="12208">MMWHWNSLWAPAPGDPPAIDDPSLWRAPWTPEQAIALQARSWEAMLSATHSWWTMMLSAFPVASSWPLPSWSGGTADTKAATAGAEPLALAKPAEAEPAKPAPRKRAPARKR</sequence>
<reference evidence="2 3" key="1">
    <citation type="submission" date="2023-10" db="EMBL/GenBank/DDBJ databases">
        <title>Bacteria for the degradation of biodegradable plastic PBAT(Polybutylene adipate terephthalate).</title>
        <authorList>
            <person name="Weon H.-Y."/>
            <person name="Yeon J."/>
        </authorList>
    </citation>
    <scope>NUCLEOTIDE SEQUENCE [LARGE SCALE GENOMIC DNA]</scope>
    <source>
        <strain evidence="2 3">SBD 7-3</strain>
    </source>
</reference>
<evidence type="ECO:0000256" key="1">
    <source>
        <dbReference type="SAM" id="MobiDB-lite"/>
    </source>
</evidence>
<gene>
    <name evidence="2" type="ORF">RXV79_09565</name>
</gene>
<protein>
    <submittedName>
        <fullName evidence="2">Uncharacterized protein</fullName>
    </submittedName>
</protein>
<organism evidence="2 3">
    <name type="scientific">Piscinibacter gummiphilus</name>
    <dbReference type="NCBI Taxonomy" id="946333"/>
    <lineage>
        <taxon>Bacteria</taxon>
        <taxon>Pseudomonadati</taxon>
        <taxon>Pseudomonadota</taxon>
        <taxon>Betaproteobacteria</taxon>
        <taxon>Burkholderiales</taxon>
        <taxon>Sphaerotilaceae</taxon>
        <taxon>Piscinibacter</taxon>
    </lineage>
</organism>
<proteinExistence type="predicted"/>
<dbReference type="Proteomes" id="UP001303946">
    <property type="component" value="Chromosome"/>
</dbReference>